<name>A0A1U7LR39_NEOID</name>
<dbReference type="InterPro" id="IPR004919">
    <property type="entry name" value="GmrSD_N"/>
</dbReference>
<keyword evidence="4" id="KW-1185">Reference proteome</keyword>
<feature type="domain" description="GmrSD restriction endonucleases N-terminal" evidence="2">
    <location>
        <begin position="56"/>
        <end position="133"/>
    </location>
</feature>
<feature type="compositionally biased region" description="Acidic residues" evidence="1">
    <location>
        <begin position="9"/>
        <end position="18"/>
    </location>
</feature>
<accession>A0A1U7LR39</accession>
<reference evidence="3 4" key="1">
    <citation type="submission" date="2016-04" db="EMBL/GenBank/DDBJ databases">
        <title>Evolutionary innovation and constraint leading to complex multicellularity in the Ascomycota.</title>
        <authorList>
            <person name="Cisse O."/>
            <person name="Nguyen A."/>
            <person name="Hewitt D.A."/>
            <person name="Jedd G."/>
            <person name="Stajich J.E."/>
        </authorList>
    </citation>
    <scope>NUCLEOTIDE SEQUENCE [LARGE SCALE GENOMIC DNA]</scope>
    <source>
        <strain evidence="3 4">DAH-3</strain>
    </source>
</reference>
<evidence type="ECO:0000313" key="4">
    <source>
        <dbReference type="Proteomes" id="UP000186594"/>
    </source>
</evidence>
<dbReference type="OrthoDB" id="5419821at2759"/>
<comment type="caution">
    <text evidence="3">The sequence shown here is derived from an EMBL/GenBank/DDBJ whole genome shotgun (WGS) entry which is preliminary data.</text>
</comment>
<dbReference type="OMA" id="KRGRDFQ"/>
<feature type="region of interest" description="Disordered" evidence="1">
    <location>
        <begin position="1"/>
        <end position="42"/>
    </location>
</feature>
<dbReference type="PANTHER" id="PTHR39639:SF1">
    <property type="entry name" value="DUF262 DOMAIN-CONTAINING PROTEIN"/>
    <property type="match status" value="1"/>
</dbReference>
<dbReference type="AlphaFoldDB" id="A0A1U7LR39"/>
<sequence>MPPAKAQEEYDEEEDQDGDGDRESEGDSGEEEGLQFPETLPEPLTTNQTIRHLYDLMIDSKIELDPEYQRDVVWDPKRMAGLINSLFNNFYIPPLIFSTSALVRDNDLTQAEIFRVCVDGKQRLTTLRRDSWMEMYAFRRSLLTLLKRKWYYVNTSGSKACHVLDEKIRKEFDQYHILCIEYRRLSRSQEEDLFGRVQMGIPLTPAEKLSASTSPYHKLIHEIKKNCKHVISLLDTHRQKDFQFIAVALLMMRRRDEEDDLAKPIKWLTTGTKVRDMMSKERTIPPSYRLMVTELFDKYDKLVKDYPDVFTHKWVSAKSKKFSPIEFMAVAMMLYTYRNRRISELASDIKAMRHYIRGQAADLRSNTTIWNYVWTFIEEMENDRGAIPFRGVNGTSNCIRNLSPQAKKQAIQSQSVSIGASNPTFMSFRSQAQGTVSHALYSHQTDESARPRKRIRVFDAPQADFRGG</sequence>
<dbReference type="Proteomes" id="UP000186594">
    <property type="component" value="Unassembled WGS sequence"/>
</dbReference>
<gene>
    <name evidence="3" type="ORF">NEOLI_003471</name>
</gene>
<evidence type="ECO:0000259" key="2">
    <source>
        <dbReference type="Pfam" id="PF03235"/>
    </source>
</evidence>
<proteinExistence type="predicted"/>
<dbReference type="STRING" id="1198029.A0A1U7LR39"/>
<dbReference type="Pfam" id="PF03235">
    <property type="entry name" value="GmrSD_N"/>
    <property type="match status" value="1"/>
</dbReference>
<dbReference type="EMBL" id="LXFE01000523">
    <property type="protein sequence ID" value="OLL24981.1"/>
    <property type="molecule type" value="Genomic_DNA"/>
</dbReference>
<evidence type="ECO:0000313" key="3">
    <source>
        <dbReference type="EMBL" id="OLL24981.1"/>
    </source>
</evidence>
<organism evidence="3 4">
    <name type="scientific">Neolecta irregularis (strain DAH-3)</name>
    <dbReference type="NCBI Taxonomy" id="1198029"/>
    <lineage>
        <taxon>Eukaryota</taxon>
        <taxon>Fungi</taxon>
        <taxon>Dikarya</taxon>
        <taxon>Ascomycota</taxon>
        <taxon>Taphrinomycotina</taxon>
        <taxon>Neolectales</taxon>
        <taxon>Neolectaceae</taxon>
        <taxon>Neolecta</taxon>
    </lineage>
</organism>
<protein>
    <recommendedName>
        <fullName evidence="2">GmrSD restriction endonucleases N-terminal domain-containing protein</fullName>
    </recommendedName>
</protein>
<dbReference type="PANTHER" id="PTHR39639">
    <property type="entry name" value="CHROMOSOME 16, WHOLE GENOME SHOTGUN SEQUENCE"/>
    <property type="match status" value="1"/>
</dbReference>
<evidence type="ECO:0000256" key="1">
    <source>
        <dbReference type="SAM" id="MobiDB-lite"/>
    </source>
</evidence>